<comment type="caution">
    <text evidence="2">The sequence shown here is derived from an EMBL/GenBank/DDBJ whole genome shotgun (WGS) entry which is preliminary data.</text>
</comment>
<organism evidence="2 3">
    <name type="scientific">Maritimibacter alkaliphilus HTCC2654</name>
    <dbReference type="NCBI Taxonomy" id="314271"/>
    <lineage>
        <taxon>Bacteria</taxon>
        <taxon>Pseudomonadati</taxon>
        <taxon>Pseudomonadota</taxon>
        <taxon>Alphaproteobacteria</taxon>
        <taxon>Rhodobacterales</taxon>
        <taxon>Roseobacteraceae</taxon>
        <taxon>Maritimibacter</taxon>
    </lineage>
</organism>
<dbReference type="InterPro" id="IPR018750">
    <property type="entry name" value="DUF2306_membrane"/>
</dbReference>
<dbReference type="RefSeq" id="WP_008330446.1">
    <property type="nucleotide sequence ID" value="NZ_CH902578.1"/>
</dbReference>
<keyword evidence="1" id="KW-0472">Membrane</keyword>
<protein>
    <recommendedName>
        <fullName evidence="4">DUF2306 domain-containing protein</fullName>
    </recommendedName>
</protein>
<feature type="transmembrane region" description="Helical" evidence="1">
    <location>
        <begin position="45"/>
        <end position="63"/>
    </location>
</feature>
<evidence type="ECO:0000313" key="3">
    <source>
        <dbReference type="Proteomes" id="UP000002931"/>
    </source>
</evidence>
<dbReference type="Proteomes" id="UP000002931">
    <property type="component" value="Unassembled WGS sequence"/>
</dbReference>
<name>A3VHH8_9RHOB</name>
<evidence type="ECO:0000256" key="1">
    <source>
        <dbReference type="SAM" id="Phobius"/>
    </source>
</evidence>
<dbReference type="Pfam" id="PF10067">
    <property type="entry name" value="DUF2306"/>
    <property type="match status" value="1"/>
</dbReference>
<dbReference type="OrthoDB" id="9815686at2"/>
<dbReference type="AlphaFoldDB" id="A3VHH8"/>
<evidence type="ECO:0000313" key="2">
    <source>
        <dbReference type="EMBL" id="EAQ12169.1"/>
    </source>
</evidence>
<dbReference type="eggNOG" id="COG5395">
    <property type="taxonomic scope" value="Bacteria"/>
</dbReference>
<proteinExistence type="predicted"/>
<feature type="transmembrane region" description="Helical" evidence="1">
    <location>
        <begin position="101"/>
        <end position="121"/>
    </location>
</feature>
<keyword evidence="3" id="KW-1185">Reference proteome</keyword>
<feature type="transmembrane region" description="Helical" evidence="1">
    <location>
        <begin position="141"/>
        <end position="158"/>
    </location>
</feature>
<dbReference type="STRING" id="314271.RB2654_08187"/>
<keyword evidence="1" id="KW-1133">Transmembrane helix</keyword>
<sequence length="166" mass="18181">MFDLTPLLEAPTAVQIHAFAALEAVLLTPIVLFRKKRDMIHRISGYIWVTNMLIAAFSSFWIMEIQLVGPFSPIHALSLYVIFNVVNAVRHARRGNIRAHMGIMQGTALWGLGIAGAFTLLPGRRMNEVIFGPSIDDGVSLAVLASVVMTVGAVIYIVRRAPRAAT</sequence>
<reference evidence="2 3" key="1">
    <citation type="journal article" date="2010" name="J. Bacteriol.">
        <title>Genome sequences of Pelagibaca bermudensis HTCC2601T and Maritimibacter alkaliphilus HTCC2654T, the type strains of two marine Roseobacter genera.</title>
        <authorList>
            <person name="Thrash J.C."/>
            <person name="Cho J.C."/>
            <person name="Ferriera S."/>
            <person name="Johnson J."/>
            <person name="Vergin K.L."/>
            <person name="Giovannoni S.J."/>
        </authorList>
    </citation>
    <scope>NUCLEOTIDE SEQUENCE [LARGE SCALE GENOMIC DNA]</scope>
    <source>
        <strain evidence="2 3">HTCC2654</strain>
    </source>
</reference>
<gene>
    <name evidence="2" type="ORF">RB2654_08187</name>
</gene>
<accession>A3VHH8</accession>
<dbReference type="HOGENOM" id="CLU_124879_1_1_5"/>
<feature type="transmembrane region" description="Helical" evidence="1">
    <location>
        <begin position="12"/>
        <end position="33"/>
    </location>
</feature>
<evidence type="ECO:0008006" key="4">
    <source>
        <dbReference type="Google" id="ProtNLM"/>
    </source>
</evidence>
<dbReference type="EMBL" id="AAMT01000009">
    <property type="protein sequence ID" value="EAQ12169.1"/>
    <property type="molecule type" value="Genomic_DNA"/>
</dbReference>
<keyword evidence="1" id="KW-0812">Transmembrane</keyword>
<feature type="transmembrane region" description="Helical" evidence="1">
    <location>
        <begin position="69"/>
        <end position="89"/>
    </location>
</feature>